<organism evidence="2 3">
    <name type="scientific">Wickerhamiella sorbophila</name>
    <dbReference type="NCBI Taxonomy" id="45607"/>
    <lineage>
        <taxon>Eukaryota</taxon>
        <taxon>Fungi</taxon>
        <taxon>Dikarya</taxon>
        <taxon>Ascomycota</taxon>
        <taxon>Saccharomycotina</taxon>
        <taxon>Dipodascomycetes</taxon>
        <taxon>Dipodascales</taxon>
        <taxon>Trichomonascaceae</taxon>
        <taxon>Wickerhamiella</taxon>
    </lineage>
</organism>
<gene>
    <name evidence="2" type="ORF">B9G98_01328</name>
</gene>
<dbReference type="PANTHER" id="PTHR11937">
    <property type="entry name" value="ACTIN"/>
    <property type="match status" value="1"/>
</dbReference>
<accession>A0A2T0FFE4</accession>
<dbReference type="Gene3D" id="3.30.420.40">
    <property type="match status" value="2"/>
</dbReference>
<dbReference type="SMART" id="SM00268">
    <property type="entry name" value="ACTIN"/>
    <property type="match status" value="1"/>
</dbReference>
<dbReference type="Pfam" id="PF00022">
    <property type="entry name" value="Actin"/>
    <property type="match status" value="1"/>
</dbReference>
<sequence>MLEDVPAVVVDPGTTWTRCGLSSDLTPRYTVPSAYAKDGNDLPRVFGDGVYSYTPSREIFTPVMDGVVYDWDSAAALWSHLGERMGCNLNEQPLSVVEKAWAPAESRAPALEAVFEGLGVPLFTLAKAPLCAAVESFRTTALIVTIGSGRTSVVPVLDGVVATKAILHSRFAGDFLDAHILASFQASQIDAAPRYQIKQRAIGLDVGEPSPYAKGPQGTPSFHQYQQARIVQRFKQVTAEVSPFPLNNPGSGAVDAAGRPINIPNQSSSIRPFEFPSGYHRLFGPERMAMVEPLFKPGATAQSGLQVPENSLGLTELIYQSIGKVEAPTEVIMNLVSNIVLTGGTTQLQGLPRRVENDLIAMKPNSPFRFHLARGNVTWAGARVMASFGHFDSSWITKAEYEEIGAEQLAEKRFK</sequence>
<dbReference type="OrthoDB" id="5132116at2759"/>
<comment type="similarity">
    <text evidence="1">Belongs to the actin family.</text>
</comment>
<proteinExistence type="inferred from homology"/>
<dbReference type="InterPro" id="IPR043129">
    <property type="entry name" value="ATPase_NBD"/>
</dbReference>
<dbReference type="FunFam" id="3.30.420.40:FF:000058">
    <property type="entry name" value="Putative actin-related protein 5"/>
    <property type="match status" value="1"/>
</dbReference>
<evidence type="ECO:0000313" key="3">
    <source>
        <dbReference type="Proteomes" id="UP000238350"/>
    </source>
</evidence>
<evidence type="ECO:0000256" key="1">
    <source>
        <dbReference type="RuleBase" id="RU000487"/>
    </source>
</evidence>
<evidence type="ECO:0000313" key="2">
    <source>
        <dbReference type="EMBL" id="PRT53708.1"/>
    </source>
</evidence>
<reference evidence="2 3" key="1">
    <citation type="submission" date="2017-04" db="EMBL/GenBank/DDBJ databases">
        <title>Genome sequencing of [Candida] sorbophila.</title>
        <authorList>
            <person name="Ahn J.O."/>
        </authorList>
    </citation>
    <scope>NUCLEOTIDE SEQUENCE [LARGE SCALE GENOMIC DNA]</scope>
    <source>
        <strain evidence="2 3">DS02</strain>
    </source>
</reference>
<dbReference type="PROSITE" id="PS00432">
    <property type="entry name" value="ACTINS_2"/>
    <property type="match status" value="1"/>
</dbReference>
<dbReference type="STRING" id="45607.A0A2T0FFE4"/>
<protein>
    <submittedName>
        <fullName evidence="2">SWI/SNF and RSC complexes subunit arp42</fullName>
    </submittedName>
</protein>
<dbReference type="EMBL" id="NDIQ01000001">
    <property type="protein sequence ID" value="PRT53708.1"/>
    <property type="molecule type" value="Genomic_DNA"/>
</dbReference>
<dbReference type="GeneID" id="36515077"/>
<name>A0A2T0FFE4_9ASCO</name>
<dbReference type="RefSeq" id="XP_024663654.1">
    <property type="nucleotide sequence ID" value="XM_024807886.1"/>
</dbReference>
<dbReference type="InterPro" id="IPR004001">
    <property type="entry name" value="Actin_CS"/>
</dbReference>
<dbReference type="Gene3D" id="3.90.640.10">
    <property type="entry name" value="Actin, Chain A, domain 4"/>
    <property type="match status" value="1"/>
</dbReference>
<dbReference type="Proteomes" id="UP000238350">
    <property type="component" value="Unassembled WGS sequence"/>
</dbReference>
<dbReference type="InterPro" id="IPR004000">
    <property type="entry name" value="Actin"/>
</dbReference>
<keyword evidence="3" id="KW-1185">Reference proteome</keyword>
<comment type="caution">
    <text evidence="2">The sequence shown here is derived from an EMBL/GenBank/DDBJ whole genome shotgun (WGS) entry which is preliminary data.</text>
</comment>
<dbReference type="SUPFAM" id="SSF53067">
    <property type="entry name" value="Actin-like ATPase domain"/>
    <property type="match status" value="2"/>
</dbReference>
<dbReference type="AlphaFoldDB" id="A0A2T0FFE4"/>